<dbReference type="EMBL" id="GL996499">
    <property type="protein sequence ID" value="EGW35284.1"/>
    <property type="molecule type" value="Genomic_DNA"/>
</dbReference>
<keyword evidence="5" id="KW-0134">Cell wall</keyword>
<dbReference type="SMART" id="SM01056">
    <property type="entry name" value="Candida_ALS_N"/>
    <property type="match status" value="1"/>
</dbReference>
<feature type="compositionally biased region" description="Polar residues" evidence="16">
    <location>
        <begin position="577"/>
        <end position="607"/>
    </location>
</feature>
<dbReference type="Gene3D" id="2.60.40.2430">
    <property type="entry name" value="Agglutinin-like protein, N-terminal domain, N2 subdomain"/>
    <property type="match status" value="1"/>
</dbReference>
<keyword evidence="9" id="KW-0677">Repeat</keyword>
<dbReference type="OrthoDB" id="3981162at2759"/>
<feature type="compositionally biased region" description="Polar residues" evidence="16">
    <location>
        <begin position="468"/>
        <end position="522"/>
    </location>
</feature>
<dbReference type="InterPro" id="IPR008440">
    <property type="entry name" value="Agglutinin-like_ALS_rpt"/>
</dbReference>
<feature type="compositionally biased region" description="Polar residues" evidence="16">
    <location>
        <begin position="542"/>
        <end position="553"/>
    </location>
</feature>
<keyword evidence="10" id="KW-0130">Cell adhesion</keyword>
<dbReference type="GO" id="GO:0007155">
    <property type="term" value="P:cell adhesion"/>
    <property type="evidence" value="ECO:0007669"/>
    <property type="project" value="UniProtKB-KW"/>
</dbReference>
<keyword evidence="6" id="KW-0964">Secreted</keyword>
<evidence type="ECO:0000256" key="17">
    <source>
        <dbReference type="SAM" id="SignalP"/>
    </source>
</evidence>
<evidence type="ECO:0000256" key="2">
    <source>
        <dbReference type="ARBA" id="ARBA00004609"/>
    </source>
</evidence>
<dbReference type="KEGG" id="spaa:SPAPADRAFT_64434"/>
<dbReference type="SUPFAM" id="SSF49401">
    <property type="entry name" value="Bacterial adhesins"/>
    <property type="match status" value="1"/>
</dbReference>
<feature type="compositionally biased region" description="Acidic residues" evidence="16">
    <location>
        <begin position="449"/>
        <end position="459"/>
    </location>
</feature>
<dbReference type="GO" id="GO:0098552">
    <property type="term" value="C:side of membrane"/>
    <property type="evidence" value="ECO:0007669"/>
    <property type="project" value="UniProtKB-KW"/>
</dbReference>
<dbReference type="RefSeq" id="XP_007372696.1">
    <property type="nucleotide sequence ID" value="XM_007372634.1"/>
</dbReference>
<comment type="similarity">
    <text evidence="3">Belongs to the ALS family.</text>
</comment>
<evidence type="ECO:0000256" key="16">
    <source>
        <dbReference type="SAM" id="MobiDB-lite"/>
    </source>
</evidence>
<comment type="subcellular location">
    <subcellularLocation>
        <location evidence="2">Cell membrane</location>
        <topology evidence="2">Lipid-anchor</topology>
        <topology evidence="2">GPI-anchor</topology>
    </subcellularLocation>
    <subcellularLocation>
        <location evidence="1">Secreted</location>
        <location evidence="1">Cell wall</location>
    </subcellularLocation>
</comment>
<dbReference type="InterPro" id="IPR043063">
    <property type="entry name" value="Agglutinin-like_N_N2"/>
</dbReference>
<dbReference type="OMA" id="CNSENEA"/>
<dbReference type="PANTHER" id="PTHR33793:SF2">
    <property type="entry name" value="AGGLUTININ-LIKE PROTEIN 6"/>
    <property type="match status" value="1"/>
</dbReference>
<sequence length="896" mass="97343">MYLLLILLQLLTFAATQEISGVFTSFNSLTWLNSNPNTFQTPASPAWIAELSWKIDGSVVSAGDTFSLTMPCVFRFYTDQDSVNLRVGSTNYATCDFITGGISSTDSELNCVLSDEVEESILAVGKLTFPIVFNIGRSTEDVDLYCSTFYQGGLNTISFMDGDNTLSIDVEFQDGTPSGDPNGPMYGARMLPSSNRWQNYVLGGLCPGGLSTATIGITINDDVSTIDCETANIRLTNAVNDWFYPESFKTFTTASKLCRSNSFMITYWGVPDGYRVFIEAVINTDGNPPRVQYTNKYLCPTTIDNGVWVNWLPYDSVEADGPGKEIITVTETWTGSDTETITKSFDEDEDLTITIAVNIPIPTITLTETYVGITTSYTTYTVEPGETASVVVYDPVHTTITEESCWESDESITTTIIDPDWASDTILIVTPCEVTSTEQEESSTKVEDIPSDDTLDDDSYNPPEIADNASSEEITSGEVQSTEILSSEEVQSTEILSSEEVQSTEILSSEESFSQDSTTVPYGSTKETEISTEIVLEETFSTEDTTPENNTWDGLTDDDSQQPSSNTKNDSNEEYTSDQIDISSSGSETSAKQTTTETIPDNHTTDIVQEDPGTEILSVENTTVRVPDDNTTDISPSDVICNSENEASSEPNETRTYVSIVPTTKSKDSTITSAFSGYEQDTITKVITYTTTICESDTVTQVITYTTIITNHDSIAKTATEMTTEATSFAVTTVGETRTIIYLQDSMGTTNDTGNNSSNTKSDSRTASNNTGNNSSNTKSYSGTASNEEIQTTANSENNSEHTKSESGQSDISEYYSGGTESDSGKGNKSVVPEENQGTNSRNNNSSTNSNNRSDDQTTRGSYSTSLQLVTSNGIGSTRGTSTFSLLFTFVIAILY</sequence>
<keyword evidence="13" id="KW-1015">Disulfide bond</keyword>
<organism evidence="20">
    <name type="scientific">Spathaspora passalidarum (strain NRRL Y-27907 / 11-Y1)</name>
    <dbReference type="NCBI Taxonomy" id="619300"/>
    <lineage>
        <taxon>Eukaryota</taxon>
        <taxon>Fungi</taxon>
        <taxon>Dikarya</taxon>
        <taxon>Ascomycota</taxon>
        <taxon>Saccharomycotina</taxon>
        <taxon>Pichiomycetes</taxon>
        <taxon>Debaryomycetaceae</taxon>
        <taxon>Spathaspora</taxon>
    </lineage>
</organism>
<evidence type="ECO:0000256" key="1">
    <source>
        <dbReference type="ARBA" id="ARBA00004191"/>
    </source>
</evidence>
<keyword evidence="11" id="KW-0843">Virulence</keyword>
<proteinExistence type="inferred from homology"/>
<dbReference type="Proteomes" id="UP000000709">
    <property type="component" value="Unassembled WGS sequence"/>
</dbReference>
<dbReference type="Gene3D" id="2.60.40.1280">
    <property type="match status" value="1"/>
</dbReference>
<protein>
    <recommendedName>
        <fullName evidence="18">Agglutinin-like protein N-terminal domain-containing protein</fullName>
    </recommendedName>
</protein>
<keyword evidence="12" id="KW-0472">Membrane</keyword>
<evidence type="ECO:0000256" key="5">
    <source>
        <dbReference type="ARBA" id="ARBA00022512"/>
    </source>
</evidence>
<dbReference type="GO" id="GO:0005886">
    <property type="term" value="C:plasma membrane"/>
    <property type="evidence" value="ECO:0007669"/>
    <property type="project" value="UniProtKB-SubCell"/>
</dbReference>
<dbReference type="AlphaFoldDB" id="G3AGE5"/>
<gene>
    <name evidence="19" type="ORF">SPAPADRAFT_64434</name>
</gene>
<evidence type="ECO:0000259" key="18">
    <source>
        <dbReference type="SMART" id="SM01056"/>
    </source>
</evidence>
<evidence type="ECO:0000256" key="12">
    <source>
        <dbReference type="ARBA" id="ARBA00023136"/>
    </source>
</evidence>
<evidence type="ECO:0000256" key="4">
    <source>
        <dbReference type="ARBA" id="ARBA00022475"/>
    </source>
</evidence>
<dbReference type="GO" id="GO:0044403">
    <property type="term" value="P:biological process involved in symbiotic interaction"/>
    <property type="evidence" value="ECO:0007669"/>
    <property type="project" value="UniProtKB-ARBA"/>
</dbReference>
<dbReference type="Pfam" id="PF05792">
    <property type="entry name" value="Candida_ALS"/>
    <property type="match status" value="2"/>
</dbReference>
<dbReference type="InParanoid" id="G3AGE5"/>
<evidence type="ECO:0000256" key="10">
    <source>
        <dbReference type="ARBA" id="ARBA00022889"/>
    </source>
</evidence>
<evidence type="ECO:0000256" key="11">
    <source>
        <dbReference type="ARBA" id="ARBA00023026"/>
    </source>
</evidence>
<feature type="compositionally biased region" description="Low complexity" evidence="16">
    <location>
        <begin position="839"/>
        <end position="852"/>
    </location>
</feature>
<evidence type="ECO:0000256" key="15">
    <source>
        <dbReference type="ARBA" id="ARBA00023288"/>
    </source>
</evidence>
<reference evidence="19 20" key="1">
    <citation type="journal article" date="2011" name="Proc. Natl. Acad. Sci. U.S.A.">
        <title>Comparative genomics of xylose-fermenting fungi for enhanced biofuel production.</title>
        <authorList>
            <person name="Wohlbach D.J."/>
            <person name="Kuo A."/>
            <person name="Sato T.K."/>
            <person name="Potts K.M."/>
            <person name="Salamov A.A."/>
            <person name="LaButti K.M."/>
            <person name="Sun H."/>
            <person name="Clum A."/>
            <person name="Pangilinan J.L."/>
            <person name="Lindquist E.A."/>
            <person name="Lucas S."/>
            <person name="Lapidus A."/>
            <person name="Jin M."/>
            <person name="Gunawan C."/>
            <person name="Balan V."/>
            <person name="Dale B.E."/>
            <person name="Jeffries T.W."/>
            <person name="Zinkel R."/>
            <person name="Barry K.W."/>
            <person name="Grigoriev I.V."/>
            <person name="Gasch A.P."/>
        </authorList>
    </citation>
    <scope>NUCLEOTIDE SEQUENCE [LARGE SCALE GENOMIC DNA]</scope>
    <source>
        <strain evidence="20">NRRL Y-27907 / 11-Y1</strain>
    </source>
</reference>
<keyword evidence="15" id="KW-0449">Lipoprotein</keyword>
<feature type="compositionally biased region" description="Polar residues" evidence="16">
    <location>
        <begin position="785"/>
        <end position="798"/>
    </location>
</feature>
<evidence type="ECO:0000256" key="7">
    <source>
        <dbReference type="ARBA" id="ARBA00022622"/>
    </source>
</evidence>
<evidence type="ECO:0000256" key="13">
    <source>
        <dbReference type="ARBA" id="ARBA00023157"/>
    </source>
</evidence>
<evidence type="ECO:0000256" key="14">
    <source>
        <dbReference type="ARBA" id="ARBA00023180"/>
    </source>
</evidence>
<keyword evidence="7" id="KW-0336">GPI-anchor</keyword>
<feature type="compositionally biased region" description="Low complexity" evidence="16">
    <location>
        <begin position="748"/>
        <end position="784"/>
    </location>
</feature>
<keyword evidence="14" id="KW-0325">Glycoprotein</keyword>
<dbReference type="PANTHER" id="PTHR33793">
    <property type="entry name" value="ALPHA-AGGLUTININ"/>
    <property type="match status" value="1"/>
</dbReference>
<keyword evidence="8 17" id="KW-0732">Signal</keyword>
<feature type="signal peptide" evidence="17">
    <location>
        <begin position="1"/>
        <end position="16"/>
    </location>
</feature>
<evidence type="ECO:0000313" key="19">
    <source>
        <dbReference type="EMBL" id="EGW35284.1"/>
    </source>
</evidence>
<evidence type="ECO:0000256" key="8">
    <source>
        <dbReference type="ARBA" id="ARBA00022729"/>
    </source>
</evidence>
<dbReference type="Pfam" id="PF11766">
    <property type="entry name" value="Candida_ALS_N"/>
    <property type="match status" value="1"/>
</dbReference>
<keyword evidence="4" id="KW-1003">Cell membrane</keyword>
<dbReference type="InterPro" id="IPR024672">
    <property type="entry name" value="Agglutinin-like_N"/>
</dbReference>
<dbReference type="InterPro" id="IPR008966">
    <property type="entry name" value="Adhesion_dom_sf"/>
</dbReference>
<feature type="region of interest" description="Disordered" evidence="16">
    <location>
        <begin position="435"/>
        <end position="615"/>
    </location>
</feature>
<name>G3AGE5_SPAPN</name>
<evidence type="ECO:0000256" key="9">
    <source>
        <dbReference type="ARBA" id="ARBA00022737"/>
    </source>
</evidence>
<keyword evidence="20" id="KW-1185">Reference proteome</keyword>
<dbReference type="InterPro" id="IPR033504">
    <property type="entry name" value="ALS"/>
</dbReference>
<dbReference type="GeneID" id="18874974"/>
<evidence type="ECO:0000313" key="20">
    <source>
        <dbReference type="Proteomes" id="UP000000709"/>
    </source>
</evidence>
<dbReference type="InterPro" id="IPR011252">
    <property type="entry name" value="Fibrogen-bd_dom1"/>
</dbReference>
<evidence type="ECO:0000256" key="6">
    <source>
        <dbReference type="ARBA" id="ARBA00022525"/>
    </source>
</evidence>
<dbReference type="HOGENOM" id="CLU_322927_0_0_1"/>
<accession>G3AGE5</accession>
<evidence type="ECO:0000256" key="3">
    <source>
        <dbReference type="ARBA" id="ARBA00007021"/>
    </source>
</evidence>
<feature type="domain" description="Agglutinin-like protein N-terminal" evidence="18">
    <location>
        <begin position="52"/>
        <end position="299"/>
    </location>
</feature>
<feature type="region of interest" description="Disordered" evidence="16">
    <location>
        <begin position="745"/>
        <end position="863"/>
    </location>
</feature>
<feature type="chain" id="PRO_5003442356" description="Agglutinin-like protein N-terminal domain-containing protein" evidence="17">
    <location>
        <begin position="17"/>
        <end position="896"/>
    </location>
</feature>